<feature type="transmembrane region" description="Helical" evidence="8">
    <location>
        <begin position="256"/>
        <end position="276"/>
    </location>
</feature>
<feature type="transmembrane region" description="Helical" evidence="8">
    <location>
        <begin position="114"/>
        <end position="131"/>
    </location>
</feature>
<name>A0A9W6EUE5_9FLAO</name>
<dbReference type="InterPro" id="IPR050297">
    <property type="entry name" value="LipidA_mod_glycosyltrf_83"/>
</dbReference>
<dbReference type="PANTHER" id="PTHR33908:SF3">
    <property type="entry name" value="UNDECAPRENYL PHOSPHATE-ALPHA-4-AMINO-4-DEOXY-L-ARABINOSE ARABINOSYL TRANSFERASE"/>
    <property type="match status" value="1"/>
</dbReference>
<feature type="transmembrane region" description="Helical" evidence="8">
    <location>
        <begin position="61"/>
        <end position="80"/>
    </location>
</feature>
<feature type="transmembrane region" description="Helical" evidence="8">
    <location>
        <begin position="399"/>
        <end position="419"/>
    </location>
</feature>
<dbReference type="InterPro" id="IPR038731">
    <property type="entry name" value="RgtA/B/C-like"/>
</dbReference>
<dbReference type="Pfam" id="PF13231">
    <property type="entry name" value="PMT_2"/>
    <property type="match status" value="1"/>
</dbReference>
<feature type="transmembrane region" description="Helical" evidence="8">
    <location>
        <begin position="138"/>
        <end position="155"/>
    </location>
</feature>
<feature type="transmembrane region" description="Helical" evidence="8">
    <location>
        <begin position="366"/>
        <end position="387"/>
    </location>
</feature>
<dbReference type="GO" id="GO:0009103">
    <property type="term" value="P:lipopolysaccharide biosynthetic process"/>
    <property type="evidence" value="ECO:0007669"/>
    <property type="project" value="UniProtKB-ARBA"/>
</dbReference>
<dbReference type="EMBL" id="BRVP01000002">
    <property type="protein sequence ID" value="GLB51217.1"/>
    <property type="molecule type" value="Genomic_DNA"/>
</dbReference>
<comment type="subcellular location">
    <subcellularLocation>
        <location evidence="1">Cell membrane</location>
        <topology evidence="1">Multi-pass membrane protein</topology>
    </subcellularLocation>
</comment>
<feature type="transmembrane region" description="Helical" evidence="8">
    <location>
        <begin position="208"/>
        <end position="227"/>
    </location>
</feature>
<keyword evidence="4" id="KW-0808">Transferase</keyword>
<accession>A0A9W6EUE5</accession>
<protein>
    <submittedName>
        <fullName evidence="10">Dolichyl-phosphate-mannose--protein mannosyltransferase</fullName>
    </submittedName>
</protein>
<dbReference type="PANTHER" id="PTHR33908">
    <property type="entry name" value="MANNOSYLTRANSFERASE YKCB-RELATED"/>
    <property type="match status" value="1"/>
</dbReference>
<keyword evidence="11" id="KW-1185">Reference proteome</keyword>
<evidence type="ECO:0000256" key="4">
    <source>
        <dbReference type="ARBA" id="ARBA00022679"/>
    </source>
</evidence>
<keyword evidence="2" id="KW-1003">Cell membrane</keyword>
<feature type="transmembrane region" description="Helical" evidence="8">
    <location>
        <begin position="288"/>
        <end position="306"/>
    </location>
</feature>
<feature type="transmembrane region" description="Helical" evidence="8">
    <location>
        <begin position="7"/>
        <end position="30"/>
    </location>
</feature>
<sequence length="547" mass="64496">MIYRQHRYFIIFAALAAFFLFFNLGGWGVAETSEARYAEISREMVLSGDYLNPQLLGIYHYHKPPVTYYITTFGYALFGINEFGARFFLQIAVILQLVLVYKLVIHLYHNKRMALYTAMCYFSIPILIMGGRNLTTDVFLTLFIIAAIYHWVVYIKEGKGVWNLYLYYFLMGLAFETKGPVALLYLYSFTFLYRMVLKEKFKLTIHQIIGFLLFLVIGLLWYVLIIYQKPELLHYFVLNQTVDRMASKSFHREQPFWFYIPIVLGVLFPYIIGFVARIKRIFLQGTRLDKMFIYYVGILFVIFSAFSTKRIFYILPLFWVIALLLVKALEECSFSLLKAMKISYLVLLGIFAGAFVFLYFLPLEGIVITLIPLLIVVALTITTYFVYIKYLRNNYKPQIIYGLGCTFLCIVVLSGTFFMKENHNAINSFKPIVRFIDNESTNEGKRIFAFDFMISSIPFYSDTEYFEVNYLHDTVVRETQFQDNDAWKEHHINVYLKAEADRFRELLSSGKNYVLVKKKYGIYEPFNFIKEKLPKQKDFGKWIVYYN</sequence>
<dbReference type="RefSeq" id="WP_281751533.1">
    <property type="nucleotide sequence ID" value="NZ_BRVP01000002.1"/>
</dbReference>
<evidence type="ECO:0000313" key="10">
    <source>
        <dbReference type="EMBL" id="GLB51217.1"/>
    </source>
</evidence>
<feature type="transmembrane region" description="Helical" evidence="8">
    <location>
        <begin position="167"/>
        <end position="187"/>
    </location>
</feature>
<evidence type="ECO:0000313" key="11">
    <source>
        <dbReference type="Proteomes" id="UP001143545"/>
    </source>
</evidence>
<feature type="transmembrane region" description="Helical" evidence="8">
    <location>
        <begin position="312"/>
        <end position="330"/>
    </location>
</feature>
<evidence type="ECO:0000256" key="3">
    <source>
        <dbReference type="ARBA" id="ARBA00022676"/>
    </source>
</evidence>
<dbReference type="Proteomes" id="UP001143545">
    <property type="component" value="Unassembled WGS sequence"/>
</dbReference>
<keyword evidence="5 8" id="KW-0812">Transmembrane</keyword>
<evidence type="ECO:0000256" key="8">
    <source>
        <dbReference type="SAM" id="Phobius"/>
    </source>
</evidence>
<evidence type="ECO:0000256" key="2">
    <source>
        <dbReference type="ARBA" id="ARBA00022475"/>
    </source>
</evidence>
<keyword evidence="6 8" id="KW-1133">Transmembrane helix</keyword>
<evidence type="ECO:0000256" key="5">
    <source>
        <dbReference type="ARBA" id="ARBA00022692"/>
    </source>
</evidence>
<proteinExistence type="predicted"/>
<organism evidence="10 11">
    <name type="scientific">Neptunitalea chrysea</name>
    <dbReference type="NCBI Taxonomy" id="1647581"/>
    <lineage>
        <taxon>Bacteria</taxon>
        <taxon>Pseudomonadati</taxon>
        <taxon>Bacteroidota</taxon>
        <taxon>Flavobacteriia</taxon>
        <taxon>Flavobacteriales</taxon>
        <taxon>Flavobacteriaceae</taxon>
        <taxon>Neptunitalea</taxon>
    </lineage>
</organism>
<evidence type="ECO:0000256" key="6">
    <source>
        <dbReference type="ARBA" id="ARBA00022989"/>
    </source>
</evidence>
<keyword evidence="7 8" id="KW-0472">Membrane</keyword>
<dbReference type="GO" id="GO:0005886">
    <property type="term" value="C:plasma membrane"/>
    <property type="evidence" value="ECO:0007669"/>
    <property type="project" value="UniProtKB-SubCell"/>
</dbReference>
<feature type="transmembrane region" description="Helical" evidence="8">
    <location>
        <begin position="87"/>
        <end position="108"/>
    </location>
</feature>
<feature type="transmembrane region" description="Helical" evidence="8">
    <location>
        <begin position="342"/>
        <end position="360"/>
    </location>
</feature>
<dbReference type="GO" id="GO:0010041">
    <property type="term" value="P:response to iron(III) ion"/>
    <property type="evidence" value="ECO:0007669"/>
    <property type="project" value="TreeGrafter"/>
</dbReference>
<evidence type="ECO:0000256" key="1">
    <source>
        <dbReference type="ARBA" id="ARBA00004651"/>
    </source>
</evidence>
<keyword evidence="3 10" id="KW-0328">Glycosyltransferase</keyword>
<evidence type="ECO:0000259" key="9">
    <source>
        <dbReference type="Pfam" id="PF13231"/>
    </source>
</evidence>
<dbReference type="GO" id="GO:0016763">
    <property type="term" value="F:pentosyltransferase activity"/>
    <property type="evidence" value="ECO:0007669"/>
    <property type="project" value="TreeGrafter"/>
</dbReference>
<evidence type="ECO:0000256" key="7">
    <source>
        <dbReference type="ARBA" id="ARBA00023136"/>
    </source>
</evidence>
<reference evidence="10" key="1">
    <citation type="submission" date="2022-07" db="EMBL/GenBank/DDBJ databases">
        <title>Taxonomy of Novel Oxalotrophic and Methylotrophic Bacteria.</title>
        <authorList>
            <person name="Sahin N."/>
            <person name="Tani A."/>
        </authorList>
    </citation>
    <scope>NUCLEOTIDE SEQUENCE</scope>
    <source>
        <strain evidence="10">AM327</strain>
    </source>
</reference>
<comment type="caution">
    <text evidence="10">The sequence shown here is derived from an EMBL/GenBank/DDBJ whole genome shotgun (WGS) entry which is preliminary data.</text>
</comment>
<gene>
    <name evidence="10" type="ORF">NBRC110019_02560</name>
</gene>
<feature type="domain" description="Glycosyltransferase RgtA/B/C/D-like" evidence="9">
    <location>
        <begin position="62"/>
        <end position="217"/>
    </location>
</feature>
<dbReference type="AlphaFoldDB" id="A0A9W6EUE5"/>